<organism evidence="1 2">
    <name type="scientific">Camellia lanceoleosa</name>
    <dbReference type="NCBI Taxonomy" id="1840588"/>
    <lineage>
        <taxon>Eukaryota</taxon>
        <taxon>Viridiplantae</taxon>
        <taxon>Streptophyta</taxon>
        <taxon>Embryophyta</taxon>
        <taxon>Tracheophyta</taxon>
        <taxon>Spermatophyta</taxon>
        <taxon>Magnoliopsida</taxon>
        <taxon>eudicotyledons</taxon>
        <taxon>Gunneridae</taxon>
        <taxon>Pentapetalae</taxon>
        <taxon>asterids</taxon>
        <taxon>Ericales</taxon>
        <taxon>Theaceae</taxon>
        <taxon>Camellia</taxon>
    </lineage>
</organism>
<dbReference type="Proteomes" id="UP001060215">
    <property type="component" value="Chromosome 7"/>
</dbReference>
<protein>
    <submittedName>
        <fullName evidence="1">Uncharacterized protein</fullName>
    </submittedName>
</protein>
<evidence type="ECO:0000313" key="1">
    <source>
        <dbReference type="EMBL" id="KAI8005900.1"/>
    </source>
</evidence>
<gene>
    <name evidence="1" type="ORF">LOK49_LG07G02799</name>
</gene>
<dbReference type="EMBL" id="CM045764">
    <property type="protein sequence ID" value="KAI8005900.1"/>
    <property type="molecule type" value="Genomic_DNA"/>
</dbReference>
<keyword evidence="2" id="KW-1185">Reference proteome</keyword>
<evidence type="ECO:0000313" key="2">
    <source>
        <dbReference type="Proteomes" id="UP001060215"/>
    </source>
</evidence>
<name>A0ACC0GYK0_9ERIC</name>
<accession>A0ACC0GYK0</accession>
<proteinExistence type="predicted"/>
<sequence length="124" mass="13693">MINVVTQRGFVLVDKRMLPVHKGFLRCSLHIVVEQVSGKDHVLNHLSIPAACFTHPEISMVGLTEPQARERAEIEGFETSVAKTSFKANTKALAENEGEGLAKLEIQDAPYLTLGGKQRQVALW</sequence>
<comment type="caution">
    <text evidence="1">The sequence shown here is derived from an EMBL/GenBank/DDBJ whole genome shotgun (WGS) entry which is preliminary data.</text>
</comment>
<reference evidence="1 2" key="1">
    <citation type="journal article" date="2022" name="Plant J.">
        <title>Chromosome-level genome of Camellia lanceoleosa provides a valuable resource for understanding genome evolution and self-incompatibility.</title>
        <authorList>
            <person name="Gong W."/>
            <person name="Xiao S."/>
            <person name="Wang L."/>
            <person name="Liao Z."/>
            <person name="Chang Y."/>
            <person name="Mo W."/>
            <person name="Hu G."/>
            <person name="Li W."/>
            <person name="Zhao G."/>
            <person name="Zhu H."/>
            <person name="Hu X."/>
            <person name="Ji K."/>
            <person name="Xiang X."/>
            <person name="Song Q."/>
            <person name="Yuan D."/>
            <person name="Jin S."/>
            <person name="Zhang L."/>
        </authorList>
    </citation>
    <scope>NUCLEOTIDE SEQUENCE [LARGE SCALE GENOMIC DNA]</scope>
    <source>
        <strain evidence="1">SQ_2022a</strain>
    </source>
</reference>